<organism evidence="1 2">
    <name type="scientific">Streptomyces goshikiensis</name>
    <dbReference type="NCBI Taxonomy" id="1942"/>
    <lineage>
        <taxon>Bacteria</taxon>
        <taxon>Bacillati</taxon>
        <taxon>Actinomycetota</taxon>
        <taxon>Actinomycetes</taxon>
        <taxon>Kitasatosporales</taxon>
        <taxon>Streptomycetaceae</taxon>
        <taxon>Streptomyces</taxon>
    </lineage>
</organism>
<proteinExistence type="predicted"/>
<dbReference type="EMBL" id="CP108057">
    <property type="protein sequence ID" value="WUO50876.1"/>
    <property type="molecule type" value="Genomic_DNA"/>
</dbReference>
<evidence type="ECO:0000313" key="1">
    <source>
        <dbReference type="EMBL" id="WUO50876.1"/>
    </source>
</evidence>
<accession>A0ABZ1RVY8</accession>
<dbReference type="Proteomes" id="UP001432075">
    <property type="component" value="Chromosome"/>
</dbReference>
<protein>
    <submittedName>
        <fullName evidence="1">Uncharacterized protein</fullName>
    </submittedName>
</protein>
<name>A0ABZ1RVY8_9ACTN</name>
<gene>
    <name evidence="1" type="ORF">OHU17_16200</name>
</gene>
<sequence length="210" mass="22440">MRAPKESGSWFWDLDDVTEPGLEPALTTAARMSDVLSAHGLLDPQALEWSWFEVGKGGLGIDSGLSLLSRSLGDEELADEIRGCRPVGHPRAEMTGFVVVGSGTWFDAGGTARSEGRLVELLVSPDSIGPSAELSVHHDVWATCDFRGNPHPAVYARNAPRLAAALRELDAVLGVEAEPGEPTYFGMPKAYGLEDAELLDGRGPDLTDLM</sequence>
<reference evidence="1" key="1">
    <citation type="submission" date="2022-10" db="EMBL/GenBank/DDBJ databases">
        <title>The complete genomes of actinobacterial strains from the NBC collection.</title>
        <authorList>
            <person name="Joergensen T.S."/>
            <person name="Alvarez Arevalo M."/>
            <person name="Sterndorff E.B."/>
            <person name="Faurdal D."/>
            <person name="Vuksanovic O."/>
            <person name="Mourched A.-S."/>
            <person name="Charusanti P."/>
            <person name="Shaw S."/>
            <person name="Blin K."/>
            <person name="Weber T."/>
        </authorList>
    </citation>
    <scope>NUCLEOTIDE SEQUENCE</scope>
    <source>
        <strain evidence="1">NBC_00283</strain>
    </source>
</reference>
<evidence type="ECO:0000313" key="2">
    <source>
        <dbReference type="Proteomes" id="UP001432075"/>
    </source>
</evidence>
<keyword evidence="2" id="KW-1185">Reference proteome</keyword>